<dbReference type="PANTHER" id="PTHR12049">
    <property type="entry name" value="PROTEIN ARGININE METHYLTRANSFERASE NDUFAF7, MITOCHONDRIAL"/>
    <property type="match status" value="1"/>
</dbReference>
<proteinExistence type="inferred from homology"/>
<evidence type="ECO:0000256" key="2">
    <source>
        <dbReference type="ARBA" id="ARBA00005891"/>
    </source>
</evidence>
<keyword evidence="10" id="KW-1185">Reference proteome</keyword>
<accession>A0ABY6LAW5</accession>
<comment type="similarity">
    <text evidence="2">Belongs to the NDUFAF7 family.</text>
</comment>
<sequence length="737" mass="83675">MHPDHNTGQLRCLVRMDVLFWIDVCHIEDCKDDQATVYVVRRVHVSDGESRAFSSKKSRETKVLQQIKARIQQTGPIPVADYMKEVLSNPMSGFYMHRDVLGGTGDDVITSAQVSKLFGELVAEWGLHEWKKAGRPKPFYIVELGPNRGDLADDMCRVFSQSPEARELVSLHLVEISPHLSQLQELKLCDTVSVVKDVLEDSDSRRHLHLHSQAASSDERMYKHNITKHGVPVSWYRSFNDLPTGFAFYVSYELFDAYPIHKFKRTPEGWKEVLIDINDGPGEHHLHYVLSRGPTPASRFFVDPQDSREELEVSPESGVLMQDISARLNAHGGVNLVIDYGHEGEKSDTFRKTGYVWQLVAEWGLHEWKKAGRPKPFYIVELGPNRGDLADDMCRVFSQSPEARELVSLHLVEISPHLSQLQELKLCDTVSVVKDVLEDSDSRRHLHLHSQAASSDERMYKHNITKHGVPVSWYRSFNDLPTGFAFYVSYELFDAYPIHKFKRTPEGWKEVLIDINDGPGEHHLHYVLSRGPTPASRFFVDVSTTAGLSLSEQPTTEWQLQRGGHVAPNGMEQQRGWLCEQPQDSREELEVSPESGVLMQDISARLNAHGGVNLVIDYGHEGEKSDTFRAFRKHSLIDPLCEPGTADLTADVDFAYLKNLVKDKCLLYGPITQEQFLAKMSVEKRLESSPKEQHEEIMKGYKMLMDPQGIGGSYKFLSMYPLEMTSTLAKNPPLAFK</sequence>
<protein>
    <recommendedName>
        <fullName evidence="3">type II protein arginine methyltransferase</fullName>
        <ecNumber evidence="3">2.1.1.320</ecNumber>
    </recommendedName>
    <alternativeName>
        <fullName evidence="7">Protein midA homolog</fullName>
    </alternativeName>
</protein>
<dbReference type="InterPro" id="IPR029063">
    <property type="entry name" value="SAM-dependent_MTases_sf"/>
</dbReference>
<dbReference type="PANTHER" id="PTHR12049:SF7">
    <property type="entry name" value="PROTEIN ARGININE METHYLTRANSFERASE NDUFAF7, MITOCHONDRIAL"/>
    <property type="match status" value="1"/>
</dbReference>
<dbReference type="EMBL" id="CP092878">
    <property type="protein sequence ID" value="UYV78306.1"/>
    <property type="molecule type" value="Genomic_DNA"/>
</dbReference>
<dbReference type="InterPro" id="IPR003788">
    <property type="entry name" value="NDUFAF7"/>
</dbReference>
<evidence type="ECO:0000256" key="3">
    <source>
        <dbReference type="ARBA" id="ARBA00011935"/>
    </source>
</evidence>
<comment type="catalytic activity">
    <reaction evidence="8">
        <text>L-arginyl-[protein] + 2 S-adenosyl-L-methionine = N(omega),N(omega)'-dimethyl-L-arginyl-[protein] + 2 S-adenosyl-L-homocysteine + 2 H(+)</text>
        <dbReference type="Rhea" id="RHEA:48108"/>
        <dbReference type="Rhea" id="RHEA-COMP:10532"/>
        <dbReference type="Rhea" id="RHEA-COMP:11992"/>
        <dbReference type="ChEBI" id="CHEBI:15378"/>
        <dbReference type="ChEBI" id="CHEBI:29965"/>
        <dbReference type="ChEBI" id="CHEBI:57856"/>
        <dbReference type="ChEBI" id="CHEBI:59789"/>
        <dbReference type="ChEBI" id="CHEBI:88221"/>
        <dbReference type="EC" id="2.1.1.320"/>
    </reaction>
</comment>
<organism evidence="9 10">
    <name type="scientific">Cordylochernes scorpioides</name>
    <dbReference type="NCBI Taxonomy" id="51811"/>
    <lineage>
        <taxon>Eukaryota</taxon>
        <taxon>Metazoa</taxon>
        <taxon>Ecdysozoa</taxon>
        <taxon>Arthropoda</taxon>
        <taxon>Chelicerata</taxon>
        <taxon>Arachnida</taxon>
        <taxon>Pseudoscorpiones</taxon>
        <taxon>Cheliferoidea</taxon>
        <taxon>Chernetidae</taxon>
        <taxon>Cordylochernes</taxon>
    </lineage>
</organism>
<dbReference type="Gene3D" id="3.40.50.12710">
    <property type="match status" value="2"/>
</dbReference>
<gene>
    <name evidence="9" type="ORF">LAZ67_16000913</name>
</gene>
<evidence type="ECO:0000313" key="9">
    <source>
        <dbReference type="EMBL" id="UYV78306.1"/>
    </source>
</evidence>
<evidence type="ECO:0000256" key="1">
    <source>
        <dbReference type="ARBA" id="ARBA00004173"/>
    </source>
</evidence>
<evidence type="ECO:0000256" key="7">
    <source>
        <dbReference type="ARBA" id="ARBA00030400"/>
    </source>
</evidence>
<evidence type="ECO:0000313" key="10">
    <source>
        <dbReference type="Proteomes" id="UP001235939"/>
    </source>
</evidence>
<evidence type="ECO:0000256" key="6">
    <source>
        <dbReference type="ARBA" id="ARBA00023128"/>
    </source>
</evidence>
<dbReference type="Pfam" id="PF02636">
    <property type="entry name" value="Methyltransf_28"/>
    <property type="match status" value="2"/>
</dbReference>
<name>A0ABY6LAW5_9ARAC</name>
<keyword evidence="4" id="KW-0489">Methyltransferase</keyword>
<reference evidence="9 10" key="1">
    <citation type="submission" date="2022-01" db="EMBL/GenBank/DDBJ databases">
        <title>A chromosomal length assembly of Cordylochernes scorpioides.</title>
        <authorList>
            <person name="Zeh D."/>
            <person name="Zeh J."/>
        </authorList>
    </citation>
    <scope>NUCLEOTIDE SEQUENCE [LARGE SCALE GENOMIC DNA]</scope>
    <source>
        <strain evidence="9">IN4F17</strain>
        <tissue evidence="9">Whole Body</tissue>
    </source>
</reference>
<evidence type="ECO:0000256" key="4">
    <source>
        <dbReference type="ARBA" id="ARBA00022603"/>
    </source>
</evidence>
<dbReference type="SUPFAM" id="SSF53335">
    <property type="entry name" value="S-adenosyl-L-methionine-dependent methyltransferases"/>
    <property type="match status" value="2"/>
</dbReference>
<comment type="subcellular location">
    <subcellularLocation>
        <location evidence="1">Mitochondrion</location>
    </subcellularLocation>
</comment>
<keyword evidence="5" id="KW-0808">Transferase</keyword>
<keyword evidence="6" id="KW-0496">Mitochondrion</keyword>
<dbReference type="EC" id="2.1.1.320" evidence="3"/>
<dbReference type="Proteomes" id="UP001235939">
    <property type="component" value="Chromosome 16"/>
</dbReference>
<evidence type="ECO:0000256" key="8">
    <source>
        <dbReference type="ARBA" id="ARBA00048612"/>
    </source>
</evidence>
<evidence type="ECO:0000256" key="5">
    <source>
        <dbReference type="ARBA" id="ARBA00022679"/>
    </source>
</evidence>
<dbReference type="InterPro" id="IPR038375">
    <property type="entry name" value="NDUFAF7_sf"/>
</dbReference>